<protein>
    <submittedName>
        <fullName evidence="1">Toxin HicA</fullName>
    </submittedName>
</protein>
<sequence length="83" mass="9334">MPSVVKILAKMQENPRGIAYTELMKVCEHYFGKPRSSGGSHAVFKTPWPGDPRVNIQNDHGRAKPYQVRQVLAAIEKKGETEK</sequence>
<evidence type="ECO:0000313" key="2">
    <source>
        <dbReference type="Proteomes" id="UP000185772"/>
    </source>
</evidence>
<dbReference type="EMBL" id="MSKM01000002">
    <property type="protein sequence ID" value="OLO55830.1"/>
    <property type="molecule type" value="Genomic_DNA"/>
</dbReference>
<comment type="caution">
    <text evidence="1">The sequence shown here is derived from an EMBL/GenBank/DDBJ whole genome shotgun (WGS) entry which is preliminary data.</text>
</comment>
<proteinExistence type="predicted"/>
<dbReference type="RefSeq" id="WP_070660408.1">
    <property type="nucleotide sequence ID" value="NZ_MSKM01000002.1"/>
</dbReference>
<reference evidence="1 2" key="1">
    <citation type="submission" date="2016-12" db="EMBL/GenBank/DDBJ databases">
        <title>Genomic comparison of strains in the 'Actinomyces naeslundii' group.</title>
        <authorList>
            <person name="Mughal S.R."/>
            <person name="Do T."/>
            <person name="Gilbert S.C."/>
            <person name="Witherden E.A."/>
            <person name="Didelot X."/>
            <person name="Beighton D."/>
        </authorList>
    </citation>
    <scope>NUCLEOTIDE SEQUENCE [LARGE SCALE GENOMIC DNA]</scope>
    <source>
        <strain evidence="1 2">MMRCO6-1</strain>
    </source>
</reference>
<gene>
    <name evidence="1" type="ORF">BKH27_00585</name>
</gene>
<dbReference type="Proteomes" id="UP000185772">
    <property type="component" value="Unassembled WGS sequence"/>
</dbReference>
<dbReference type="AlphaFoldDB" id="A0A1Q8W2T5"/>
<accession>A0A1Q8W2T5</accession>
<organism evidence="1 2">
    <name type="scientific">Actinomyces oris</name>
    <dbReference type="NCBI Taxonomy" id="544580"/>
    <lineage>
        <taxon>Bacteria</taxon>
        <taxon>Bacillati</taxon>
        <taxon>Actinomycetota</taxon>
        <taxon>Actinomycetes</taxon>
        <taxon>Actinomycetales</taxon>
        <taxon>Actinomycetaceae</taxon>
        <taxon>Actinomyces</taxon>
    </lineage>
</organism>
<evidence type="ECO:0000313" key="1">
    <source>
        <dbReference type="EMBL" id="OLO55830.1"/>
    </source>
</evidence>
<name>A0A1Q8W2T5_9ACTO</name>